<evidence type="ECO:0000313" key="3">
    <source>
        <dbReference type="Proteomes" id="UP000064967"/>
    </source>
</evidence>
<gene>
    <name evidence="2" type="ORF">AKJ09_00894</name>
</gene>
<sequence>MTKFCLAMEEHRRSEAGRVRTAREFVAHFFPHDDGKAKDQLFVHMPKEVRGPVLSAWGIRGAKAASRDEDDKVREVVHDALVAGDIDDATFEEGVTSQVLVDWIALPDWWSFWRQGKLSGVAIQKALATARELHLIDDKWFLLNVQGRGGKLKGTDVVCDTLSKDQIVAWVRKIHESGDGSAAGIVGAISWETVLAKTAQDALLFALDAFAKKVGLFVEPPPVEEKKPEAKLETKPETKSVRPAPPAAATAPAAATTNPAVATTPAASAVTAAHPKVPAEALTAKHDKVAEAYPTMNAPHDILAAAEAEVVKARVALAERERRDSGMTAPIPVAAATAHIVDDVPVEIEEDTPSIPTLGGAGQSEEESPKLKEARAAMMATLMQSGPGDVAANPRQAWGESDVPAKPSSLEWPAPPPGMVSVISPGTKTPVPAGPPSDEFLTFESLDDEMERPQARSAPPPLPKR</sequence>
<feature type="region of interest" description="Disordered" evidence="1">
    <location>
        <begin position="394"/>
        <end position="465"/>
    </location>
</feature>
<feature type="region of interest" description="Disordered" evidence="1">
    <location>
        <begin position="222"/>
        <end position="260"/>
    </location>
</feature>
<reference evidence="2 3" key="1">
    <citation type="submission" date="2015-08" db="EMBL/GenBank/DDBJ databases">
        <authorList>
            <person name="Babu N.S."/>
            <person name="Beckwith C.J."/>
            <person name="Beseler K.G."/>
            <person name="Brison A."/>
            <person name="Carone J.V."/>
            <person name="Caskin T.P."/>
            <person name="Diamond M."/>
            <person name="Durham M.E."/>
            <person name="Foxe J.M."/>
            <person name="Go M."/>
            <person name="Henderson B.A."/>
            <person name="Jones I.B."/>
            <person name="McGettigan J.A."/>
            <person name="Micheletti S.J."/>
            <person name="Nasrallah M.E."/>
            <person name="Ortiz D."/>
            <person name="Piller C.R."/>
            <person name="Privatt S.R."/>
            <person name="Schneider S.L."/>
            <person name="Sharp S."/>
            <person name="Smith T.C."/>
            <person name="Stanton J.D."/>
            <person name="Ullery H.E."/>
            <person name="Wilson R.J."/>
            <person name="Serrano M.G."/>
            <person name="Buck G."/>
            <person name="Lee V."/>
            <person name="Wang Y."/>
            <person name="Carvalho R."/>
            <person name="Voegtly L."/>
            <person name="Shi R."/>
            <person name="Duckworth R."/>
            <person name="Johnson A."/>
            <person name="Loviza R."/>
            <person name="Walstead R."/>
            <person name="Shah Z."/>
            <person name="Kiflezghi M."/>
            <person name="Wade K."/>
            <person name="Ball S.L."/>
            <person name="Bradley K.W."/>
            <person name="Asai D.J."/>
            <person name="Bowman C.A."/>
            <person name="Russell D.A."/>
            <person name="Pope W.H."/>
            <person name="Jacobs-Sera D."/>
            <person name="Hendrix R.W."/>
            <person name="Hatfull G.F."/>
        </authorList>
    </citation>
    <scope>NUCLEOTIDE SEQUENCE [LARGE SCALE GENOMIC DNA]</scope>
    <source>
        <strain evidence="2 3">DSM 27648</strain>
    </source>
</reference>
<dbReference type="Proteomes" id="UP000064967">
    <property type="component" value="Chromosome"/>
</dbReference>
<evidence type="ECO:0000313" key="2">
    <source>
        <dbReference type="EMBL" id="AKU94230.1"/>
    </source>
</evidence>
<feature type="compositionally biased region" description="Low complexity" evidence="1">
    <location>
        <begin position="247"/>
        <end position="260"/>
    </location>
</feature>
<feature type="compositionally biased region" description="Basic and acidic residues" evidence="1">
    <location>
        <begin position="223"/>
        <end position="240"/>
    </location>
</feature>
<dbReference type="KEGG" id="llu:AKJ09_00894"/>
<keyword evidence="3" id="KW-1185">Reference proteome</keyword>
<proteinExistence type="predicted"/>
<organism evidence="2 3">
    <name type="scientific">Labilithrix luteola</name>
    <dbReference type="NCBI Taxonomy" id="1391654"/>
    <lineage>
        <taxon>Bacteria</taxon>
        <taxon>Pseudomonadati</taxon>
        <taxon>Myxococcota</taxon>
        <taxon>Polyangia</taxon>
        <taxon>Polyangiales</taxon>
        <taxon>Labilitrichaceae</taxon>
        <taxon>Labilithrix</taxon>
    </lineage>
</organism>
<accession>A0A0K1PL37</accession>
<dbReference type="EMBL" id="CP012333">
    <property type="protein sequence ID" value="AKU94230.1"/>
    <property type="molecule type" value="Genomic_DNA"/>
</dbReference>
<evidence type="ECO:0000256" key="1">
    <source>
        <dbReference type="SAM" id="MobiDB-lite"/>
    </source>
</evidence>
<dbReference type="AlphaFoldDB" id="A0A0K1PL37"/>
<name>A0A0K1PL37_9BACT</name>
<protein>
    <submittedName>
        <fullName evidence="2">Uncharacterized protein</fullName>
    </submittedName>
</protein>